<dbReference type="Proteomes" id="UP000236291">
    <property type="component" value="Unassembled WGS sequence"/>
</dbReference>
<evidence type="ECO:0000313" key="2">
    <source>
        <dbReference type="Proteomes" id="UP000236291"/>
    </source>
</evidence>
<dbReference type="AlphaFoldDB" id="A0A2K3LMV4"/>
<reference evidence="1 2" key="2">
    <citation type="journal article" date="2017" name="Front. Plant Sci.">
        <title>Gene Classification and Mining of Molecular Markers Useful in Red Clover (Trifolium pratense) Breeding.</title>
        <authorList>
            <person name="Istvanek J."/>
            <person name="Dluhosova J."/>
            <person name="Dluhos P."/>
            <person name="Patkova L."/>
            <person name="Nedelnik J."/>
            <person name="Repkova J."/>
        </authorList>
    </citation>
    <scope>NUCLEOTIDE SEQUENCE [LARGE SCALE GENOMIC DNA]</scope>
    <source>
        <strain evidence="2">cv. Tatra</strain>
        <tissue evidence="1">Young leaves</tissue>
    </source>
</reference>
<dbReference type="EMBL" id="ASHM01036803">
    <property type="protein sequence ID" value="PNX79871.1"/>
    <property type="molecule type" value="Genomic_DNA"/>
</dbReference>
<gene>
    <name evidence="1" type="ORF">L195_g035861</name>
</gene>
<name>A0A2K3LMV4_TRIPR</name>
<proteinExistence type="predicted"/>
<protein>
    <submittedName>
        <fullName evidence="1">Uncharacterized protein</fullName>
    </submittedName>
</protein>
<accession>A0A2K3LMV4</accession>
<evidence type="ECO:0000313" key="1">
    <source>
        <dbReference type="EMBL" id="PNX79871.1"/>
    </source>
</evidence>
<feature type="non-terminal residue" evidence="1">
    <location>
        <position position="1"/>
    </location>
</feature>
<sequence length="83" mass="9358">SDGQQSRTSIVKQSTDGVVLAGCRRSDAYVSSENKGTRRKMRDEQFMLFVLGQIAPLIMEHVVHVRVCHEWIRVCSFGPSSTF</sequence>
<comment type="caution">
    <text evidence="1">The sequence shown here is derived from an EMBL/GenBank/DDBJ whole genome shotgun (WGS) entry which is preliminary data.</text>
</comment>
<organism evidence="1 2">
    <name type="scientific">Trifolium pratense</name>
    <name type="common">Red clover</name>
    <dbReference type="NCBI Taxonomy" id="57577"/>
    <lineage>
        <taxon>Eukaryota</taxon>
        <taxon>Viridiplantae</taxon>
        <taxon>Streptophyta</taxon>
        <taxon>Embryophyta</taxon>
        <taxon>Tracheophyta</taxon>
        <taxon>Spermatophyta</taxon>
        <taxon>Magnoliopsida</taxon>
        <taxon>eudicotyledons</taxon>
        <taxon>Gunneridae</taxon>
        <taxon>Pentapetalae</taxon>
        <taxon>rosids</taxon>
        <taxon>fabids</taxon>
        <taxon>Fabales</taxon>
        <taxon>Fabaceae</taxon>
        <taxon>Papilionoideae</taxon>
        <taxon>50 kb inversion clade</taxon>
        <taxon>NPAAA clade</taxon>
        <taxon>Hologalegina</taxon>
        <taxon>IRL clade</taxon>
        <taxon>Trifolieae</taxon>
        <taxon>Trifolium</taxon>
    </lineage>
</organism>
<reference evidence="1 2" key="1">
    <citation type="journal article" date="2014" name="Am. J. Bot.">
        <title>Genome assembly and annotation for red clover (Trifolium pratense; Fabaceae).</title>
        <authorList>
            <person name="Istvanek J."/>
            <person name="Jaros M."/>
            <person name="Krenek A."/>
            <person name="Repkova J."/>
        </authorList>
    </citation>
    <scope>NUCLEOTIDE SEQUENCE [LARGE SCALE GENOMIC DNA]</scope>
    <source>
        <strain evidence="2">cv. Tatra</strain>
        <tissue evidence="1">Young leaves</tissue>
    </source>
</reference>